<proteinExistence type="predicted"/>
<dbReference type="InterPro" id="IPR025049">
    <property type="entry name" value="Mfa-like_1"/>
</dbReference>
<dbReference type="RefSeq" id="WP_167965737.1">
    <property type="nucleotide sequence ID" value="NZ_CP050831.1"/>
</dbReference>
<dbReference type="AlphaFoldDB" id="A0A6H0KSI1"/>
<protein>
    <submittedName>
        <fullName evidence="2">Fimbrillin family protein</fullName>
    </submittedName>
</protein>
<gene>
    <name evidence="2" type="ORF">BacF7301_20415</name>
</gene>
<organism evidence="2 3">
    <name type="scientific">Bacteroides faecium</name>
    <dbReference type="NCBI Taxonomy" id="2715212"/>
    <lineage>
        <taxon>Bacteria</taxon>
        <taxon>Pseudomonadati</taxon>
        <taxon>Bacteroidota</taxon>
        <taxon>Bacteroidia</taxon>
        <taxon>Bacteroidales</taxon>
        <taxon>Bacteroidaceae</taxon>
        <taxon>Bacteroides</taxon>
    </lineage>
</organism>
<evidence type="ECO:0000256" key="1">
    <source>
        <dbReference type="SAM" id="SignalP"/>
    </source>
</evidence>
<dbReference type="Gene3D" id="2.60.40.2620">
    <property type="entry name" value="Fimbrillin-like"/>
    <property type="match status" value="1"/>
</dbReference>
<accession>A0A6H0KSI1</accession>
<dbReference type="Proteomes" id="UP000501780">
    <property type="component" value="Chromosome"/>
</dbReference>
<dbReference type="InterPro" id="IPR042278">
    <property type="entry name" value="Mfa-like_1_N"/>
</dbReference>
<name>A0A6H0KSI1_9BACE</name>
<dbReference type="CDD" id="cd13120">
    <property type="entry name" value="BF2867_like_N"/>
    <property type="match status" value="1"/>
</dbReference>
<dbReference type="CDD" id="cd13121">
    <property type="entry name" value="BF2867_like_C"/>
    <property type="match status" value="1"/>
</dbReference>
<dbReference type="KEGG" id="bfc:BacF7301_20415"/>
<feature type="signal peptide" evidence="1">
    <location>
        <begin position="1"/>
        <end position="27"/>
    </location>
</feature>
<evidence type="ECO:0000313" key="2">
    <source>
        <dbReference type="EMBL" id="QIU96370.1"/>
    </source>
</evidence>
<keyword evidence="1" id="KW-0732">Signal</keyword>
<keyword evidence="3" id="KW-1185">Reference proteome</keyword>
<evidence type="ECO:0000313" key="3">
    <source>
        <dbReference type="Proteomes" id="UP000501780"/>
    </source>
</evidence>
<reference evidence="2 3" key="1">
    <citation type="submission" date="2020-03" db="EMBL/GenBank/DDBJ databases">
        <title>Genomic analysis of Bacteroides faecium CBA7301.</title>
        <authorList>
            <person name="Kim J."/>
            <person name="Roh S.W."/>
        </authorList>
    </citation>
    <scope>NUCLEOTIDE SEQUENCE [LARGE SCALE GENOMIC DNA]</scope>
    <source>
        <strain evidence="2 3">CBA7301</strain>
    </source>
</reference>
<feature type="chain" id="PRO_5026026999" evidence="1">
    <location>
        <begin position="28"/>
        <end position="585"/>
    </location>
</feature>
<sequence length="585" mass="64637">MKTRKQICNAFALSAVLCLASCSPEQTDDTSLAEGKYPMTFTTPIEGLTITRGQSSEGMWWKRENIAVKIDGTIKKYTSSNSGKSAVFTSTEPFYWQQKNETKEVCAWYYGTGYNAELQSTWAVKSDQSMTATDKFGTGYNKSDFLYAPPQSISFNGSKNLSFYHQTAHVIIHILYTEAGESIGPTSIAIGSENNIALSGKYTPPVALSTVGTWDVNNATMGTINPYGFYDPSGNYFCSYHALVIPQDMSNKKFISVTMADGYTYYYIPKENEVKLESGKEYIFKVTVKEGGLMEVETTTTDAWNAKSAPINVASKATAPGFSATDLKIGDYYYSDGSTSDGGYRKYADDGTTTILDIYPELTNPTTGEERSVIGIVYWVDSNITKDNYGLLDSEYNHGLVAALWNIPTSTWTCGESESIDDWLKNATWLEGNSKPTGFTSIKPMDKIQGYANTIALREYNKAIEGNSGKSQNLRIKIIDGLDDFIGTHVAPTNSSGWFCPSAYELKYISLGQDNEKGSIGREMLNTQFSKVGGKYDKFGNIDYWSSTEHSAQLAKKVYFGINSADISWNNKVSQPHVVRPILAF</sequence>
<dbReference type="EMBL" id="CP050831">
    <property type="protein sequence ID" value="QIU96370.1"/>
    <property type="molecule type" value="Genomic_DNA"/>
</dbReference>
<dbReference type="Gene3D" id="2.60.40.2630">
    <property type="match status" value="1"/>
</dbReference>
<dbReference type="Pfam" id="PF13149">
    <property type="entry name" value="Mfa_like_1"/>
    <property type="match status" value="1"/>
</dbReference>